<dbReference type="Pfam" id="PF02452">
    <property type="entry name" value="PemK_toxin"/>
    <property type="match status" value="1"/>
</dbReference>
<dbReference type="Proteomes" id="UP000054051">
    <property type="component" value="Unassembled WGS sequence"/>
</dbReference>
<accession>G2JAQ4</accession>
<evidence type="ECO:0000313" key="1">
    <source>
        <dbReference type="EMBL" id="CCD29856.1"/>
    </source>
</evidence>
<dbReference type="InterPro" id="IPR003477">
    <property type="entry name" value="PemK-like"/>
</dbReference>
<dbReference type="SUPFAM" id="SSF50118">
    <property type="entry name" value="Cell growth inhibitor/plasmid maintenance toxic component"/>
    <property type="match status" value="1"/>
</dbReference>
<reference evidence="1 2" key="1">
    <citation type="submission" date="2011-08" db="EMBL/GenBank/DDBJ databases">
        <title>The genome of the obligate endobacterium of an arbuscular mycorrhizal fungus reveals an interphylum network of nutritional interactions.</title>
        <authorList>
            <person name="Ghignone S."/>
            <person name="Salvioli A."/>
            <person name="Anca I."/>
            <person name="Lumini E."/>
            <person name="Ortu G."/>
            <person name="Petiti L."/>
            <person name="Cruveiller S."/>
            <person name="Bianciotto V."/>
            <person name="Piffanelli P."/>
            <person name="Lanfranco L."/>
            <person name="Bonfante P."/>
        </authorList>
    </citation>
    <scope>NUCLEOTIDE SEQUENCE [LARGE SCALE GENOMIC DNA]</scope>
    <source>
        <strain evidence="1 2">BEG34</strain>
    </source>
</reference>
<organism evidence="1 2">
    <name type="scientific">Candidatus Glomeribacter gigasporarum BEG34</name>
    <dbReference type="NCBI Taxonomy" id="1070319"/>
    <lineage>
        <taxon>Bacteria</taxon>
        <taxon>Pseudomonadati</taxon>
        <taxon>Pseudomonadota</taxon>
        <taxon>Betaproteobacteria</taxon>
        <taxon>Burkholderiales</taxon>
        <taxon>Burkholderiaceae</taxon>
        <taxon>Candidatus Glomeribacter</taxon>
    </lineage>
</organism>
<comment type="caution">
    <text evidence="1">The sequence shown here is derived from an EMBL/GenBank/DDBJ whole genome shotgun (WGS) entry which is preliminary data.</text>
</comment>
<dbReference type="EMBL" id="CAFB01000049">
    <property type="protein sequence ID" value="CCD29856.1"/>
    <property type="molecule type" value="Genomic_DNA"/>
</dbReference>
<name>G2JAQ4_9BURK</name>
<dbReference type="GO" id="GO:0003677">
    <property type="term" value="F:DNA binding"/>
    <property type="evidence" value="ECO:0007669"/>
    <property type="project" value="InterPro"/>
</dbReference>
<keyword evidence="2" id="KW-1185">Reference proteome</keyword>
<sequence length="79" mass="8890">MPLTSYLEDAPVFRVVIEPTGGNGVSKLSQTMVDKMMPVRKERIREMIGALESYEFFNPVLQKVPNNCPSIDQISMMIA</sequence>
<proteinExistence type="predicted"/>
<protein>
    <submittedName>
        <fullName evidence="1">Putative transcriptional modulator of MazE/toxin, MazF (PemK-like protein)</fullName>
    </submittedName>
</protein>
<dbReference type="AlphaFoldDB" id="G2JAQ4"/>
<gene>
    <name evidence="1" type="ORF">CAGGBEG34_310030</name>
</gene>
<evidence type="ECO:0000313" key="2">
    <source>
        <dbReference type="Proteomes" id="UP000054051"/>
    </source>
</evidence>